<evidence type="ECO:0000256" key="2">
    <source>
        <dbReference type="ARBA" id="ARBA00023242"/>
    </source>
</evidence>
<dbReference type="InterPro" id="IPR036864">
    <property type="entry name" value="Zn2-C6_fun-type_DNA-bd_sf"/>
</dbReference>
<reference evidence="4" key="1">
    <citation type="submission" date="2021-01" db="EMBL/GenBank/DDBJ databases">
        <authorList>
            <person name="Kaushik A."/>
        </authorList>
    </citation>
    <scope>NUCLEOTIDE SEQUENCE</scope>
    <source>
        <strain evidence="4">AG3-T5</strain>
    </source>
</reference>
<evidence type="ECO:0000313" key="5">
    <source>
        <dbReference type="Proteomes" id="UP000663841"/>
    </source>
</evidence>
<protein>
    <recommendedName>
        <fullName evidence="3">Zn(2)-C6 fungal-type domain-containing protein</fullName>
    </recommendedName>
</protein>
<comment type="subcellular location">
    <subcellularLocation>
        <location evidence="1">Nucleus</location>
    </subcellularLocation>
</comment>
<dbReference type="AlphaFoldDB" id="A0A8H3CDC0"/>
<name>A0A8H3CDC0_9AGAM</name>
<dbReference type="Proteomes" id="UP000663841">
    <property type="component" value="Unassembled WGS sequence"/>
</dbReference>
<dbReference type="PROSITE" id="PS00463">
    <property type="entry name" value="ZN2_CY6_FUNGAL_1"/>
    <property type="match status" value="1"/>
</dbReference>
<dbReference type="Pfam" id="PF00172">
    <property type="entry name" value="Zn_clus"/>
    <property type="match status" value="1"/>
</dbReference>
<sequence length="505" mass="56293">MSKIISKRSIGGCLTCKRRKKKCDERRPHCRRCELGDFNCLGYSPPETSHAASTALFWPSQTPAGQLGGVTCLSSLDSLIPLPDFENEVEQMPPSYVPFQQTKPPLSNIPRGVLFDPVVLEDAAALIVSHYIRVARGTMFRAPMLQLEHGLWSRISNSSITRWSMYLGARVIADLSSGINARRYLGWILRFCQQITETSTSIELGYSLRDRLTGLYDLACFGSIVSGSATGYSLLQRSTPVFLRLAARDLEIWVDDSSISVPETFRKSQCEVIQFVVHDTLTALTLGIPPQVQYDTTSVWVDVAPGHYMEWIYGFPVGVLILLAEINAWRTLRTLGQVAQNQNNCRDIENRLNSWRPMMDHTDEPNNNVVWLAVQEAWRQAGLIYLYLGMSEVNSADPRVKRAVKQVAQLGSTVTKGSSLELHFLVPSLIAGVAARQENHRATLRSKVASESLQKVNPMALPVRGADFVAVLDHLWHGVGSGGCPVTWSDYVQSRCTVLPLHHER</sequence>
<keyword evidence="2" id="KW-0539">Nucleus</keyword>
<dbReference type="EMBL" id="CAJMWW010000639">
    <property type="protein sequence ID" value="CAE6477229.1"/>
    <property type="molecule type" value="Genomic_DNA"/>
</dbReference>
<gene>
    <name evidence="4" type="ORF">RDB_LOCUS195166</name>
</gene>
<evidence type="ECO:0000259" key="3">
    <source>
        <dbReference type="PROSITE" id="PS50048"/>
    </source>
</evidence>
<proteinExistence type="predicted"/>
<dbReference type="InterPro" id="IPR021858">
    <property type="entry name" value="Fun_TF"/>
</dbReference>
<comment type="caution">
    <text evidence="4">The sequence shown here is derived from an EMBL/GenBank/DDBJ whole genome shotgun (WGS) entry which is preliminary data.</text>
</comment>
<evidence type="ECO:0000313" key="4">
    <source>
        <dbReference type="EMBL" id="CAE6477229.1"/>
    </source>
</evidence>
<accession>A0A8H3CDC0</accession>
<evidence type="ECO:0000256" key="1">
    <source>
        <dbReference type="ARBA" id="ARBA00004123"/>
    </source>
</evidence>
<organism evidence="4 5">
    <name type="scientific">Rhizoctonia solani</name>
    <dbReference type="NCBI Taxonomy" id="456999"/>
    <lineage>
        <taxon>Eukaryota</taxon>
        <taxon>Fungi</taxon>
        <taxon>Dikarya</taxon>
        <taxon>Basidiomycota</taxon>
        <taxon>Agaricomycotina</taxon>
        <taxon>Agaricomycetes</taxon>
        <taxon>Cantharellales</taxon>
        <taxon>Ceratobasidiaceae</taxon>
        <taxon>Rhizoctonia</taxon>
    </lineage>
</organism>
<dbReference type="Pfam" id="PF11951">
    <property type="entry name" value="Fungal_trans_2"/>
    <property type="match status" value="1"/>
</dbReference>
<dbReference type="GO" id="GO:0005634">
    <property type="term" value="C:nucleus"/>
    <property type="evidence" value="ECO:0007669"/>
    <property type="project" value="UniProtKB-SubCell"/>
</dbReference>
<dbReference type="PANTHER" id="PTHR37534:SF46">
    <property type="entry name" value="ZN(II)2CYS6 TRANSCRIPTION FACTOR (EUROFUNG)"/>
    <property type="match status" value="1"/>
</dbReference>
<dbReference type="SMART" id="SM00066">
    <property type="entry name" value="GAL4"/>
    <property type="match status" value="1"/>
</dbReference>
<dbReference type="PANTHER" id="PTHR37534">
    <property type="entry name" value="TRANSCRIPTIONAL ACTIVATOR PROTEIN UGA3"/>
    <property type="match status" value="1"/>
</dbReference>
<dbReference type="CDD" id="cd00067">
    <property type="entry name" value="GAL4"/>
    <property type="match status" value="1"/>
</dbReference>
<dbReference type="PROSITE" id="PS50048">
    <property type="entry name" value="ZN2_CY6_FUNGAL_2"/>
    <property type="match status" value="1"/>
</dbReference>
<feature type="domain" description="Zn(2)-C6 fungal-type" evidence="3">
    <location>
        <begin position="12"/>
        <end position="40"/>
    </location>
</feature>
<dbReference type="GO" id="GO:0000981">
    <property type="term" value="F:DNA-binding transcription factor activity, RNA polymerase II-specific"/>
    <property type="evidence" value="ECO:0007669"/>
    <property type="project" value="InterPro"/>
</dbReference>
<dbReference type="SUPFAM" id="SSF57701">
    <property type="entry name" value="Zn2/Cys6 DNA-binding domain"/>
    <property type="match status" value="1"/>
</dbReference>
<dbReference type="InterPro" id="IPR001138">
    <property type="entry name" value="Zn2Cys6_DnaBD"/>
</dbReference>
<dbReference type="GO" id="GO:0008270">
    <property type="term" value="F:zinc ion binding"/>
    <property type="evidence" value="ECO:0007669"/>
    <property type="project" value="InterPro"/>
</dbReference>
<dbReference type="Gene3D" id="4.10.240.10">
    <property type="entry name" value="Zn(2)-C6 fungal-type DNA-binding domain"/>
    <property type="match status" value="1"/>
</dbReference>